<dbReference type="EMBL" id="NKHF01000052">
    <property type="protein sequence ID" value="PCK31553.1"/>
    <property type="molecule type" value="Genomic_DNA"/>
</dbReference>
<dbReference type="AlphaFoldDB" id="A0A2A5JQ26"/>
<dbReference type="Pfam" id="PF11739">
    <property type="entry name" value="YdbH-like"/>
    <property type="match status" value="1"/>
</dbReference>
<dbReference type="Proteomes" id="UP000228621">
    <property type="component" value="Unassembled WGS sequence"/>
</dbReference>
<dbReference type="InterPro" id="IPR021730">
    <property type="entry name" value="YdbH"/>
</dbReference>
<protein>
    <submittedName>
        <fullName evidence="1">Uncharacterized protein</fullName>
    </submittedName>
</protein>
<dbReference type="OrthoDB" id="5596796at2"/>
<reference evidence="2" key="1">
    <citation type="journal article" date="2019" name="Genome Announc.">
        <title>Draft Genome Sequence of Pseudoalteromonas piscicida Strain 36Y ROTHPW, an Hypersaline Seawater Isolate from the South Coast of Sonora, Mexico.</title>
        <authorList>
            <person name="Sanchez-Diaz R."/>
            <person name="Molina-Garza Z.J."/>
            <person name="Cruz-Suarez L.E."/>
            <person name="Selvin J."/>
            <person name="Kiran G.S."/>
            <person name="Ibarra-Gamez J.C."/>
            <person name="Gomez-Gil B."/>
            <person name="Galaviz-Silva L."/>
        </authorList>
    </citation>
    <scope>NUCLEOTIDE SEQUENCE [LARGE SCALE GENOMIC DNA]</scope>
    <source>
        <strain evidence="2">36Y_RITHPW</strain>
    </source>
</reference>
<accession>A0A2A5JQ26</accession>
<dbReference type="RefSeq" id="WP_099642295.1">
    <property type="nucleotide sequence ID" value="NZ_NKHF01000052.1"/>
</dbReference>
<comment type="caution">
    <text evidence="1">The sequence shown here is derived from an EMBL/GenBank/DDBJ whole genome shotgun (WGS) entry which is preliminary data.</text>
</comment>
<sequence length="847" mass="91878">MKKWLWSVALILSFFVAVYLARVPLSLWVVKQFVPVETLQVSCLDWRLSGVNRIHIRKACVQSDAFNVQIYDAQVNMQQIDIASVALQLRSSKSTDSAKPQRLSLPVNITRPRVNIARVTLSGKPLPSPLNIAVTEPTLNQFEVAGDITASLALHPAELVAKIELGGEYLSALLPTQVRALAGHSELQFDGLTLNTLTELEALVAMEHTRCEGTTAYIGTVTAEYDLSSQQGQLLVNTPISVNTALHCVPAQYQQLLPASWQLSVQDKISISPTTITIPEVVIAAEDKALQLSAKNLAINLPAHSAVGDVQLQLSDEKLGQHALSATFKVQPNLIDMRGELTSGLSKLTRVNMLTADNVELTSHFKLFGDPNDVLTIDASPRLLSSQLSMQGLVFNNPAIKLDVAAQLDITKLQSGDRVHNTIPEGISFTAQLDSQLPRLDFASGSIKESALQGSATLNTAQEFDISIALTAKQIQQGDHQVNQLAQQFKWQGNVAAGEIFSTLEGQTQIANVVLPKLSLNNIEVISKGQQNRGVIASHSITMDGIKMLVEHQYSSLKHPITVLLPTQQLDTLQPYLEQLLPTLKVTGGRYFATLEGDLSTRIFSVNAGLREGAALFNERLVQNAKVDVSGLISSANIQLIPTTLSVEELRAGVVVQKIKANLLSEAGVAKLTDIRANVFAGQVMIAEVNLVPTPQVVQVGLDKLSLDLIAESGHDAGVELRGLISGRLPVQVSSSGVKIESGKVHNVGEGLLKVENNASINALKEEQPSLQTVIGVLDELTIEQLNSDVSLSEEGWLDLDVKITGINKLQQQPVNFNYTHSENVFTLLRALRLSDEITREVEKALK</sequence>
<gene>
    <name evidence="1" type="ORF">CEX98_11925</name>
</gene>
<name>A0A2A5JQ26_PSEO7</name>
<evidence type="ECO:0000313" key="1">
    <source>
        <dbReference type="EMBL" id="PCK31553.1"/>
    </source>
</evidence>
<proteinExistence type="predicted"/>
<keyword evidence="2" id="KW-1185">Reference proteome</keyword>
<organism evidence="1 2">
    <name type="scientific">Pseudoalteromonas piscicida</name>
    <dbReference type="NCBI Taxonomy" id="43662"/>
    <lineage>
        <taxon>Bacteria</taxon>
        <taxon>Pseudomonadati</taxon>
        <taxon>Pseudomonadota</taxon>
        <taxon>Gammaproteobacteria</taxon>
        <taxon>Alteromonadales</taxon>
        <taxon>Pseudoalteromonadaceae</taxon>
        <taxon>Pseudoalteromonas</taxon>
    </lineage>
</organism>
<evidence type="ECO:0000313" key="2">
    <source>
        <dbReference type="Proteomes" id="UP000228621"/>
    </source>
</evidence>